<proteinExistence type="predicted"/>
<accession>A0A553V1M6</accession>
<dbReference type="EMBL" id="VKDB01000005">
    <property type="protein sequence ID" value="TSA86407.1"/>
    <property type="molecule type" value="Genomic_DNA"/>
</dbReference>
<keyword evidence="2" id="KW-1185">Reference proteome</keyword>
<protein>
    <submittedName>
        <fullName evidence="1">Uncharacterized protein</fullName>
    </submittedName>
</protein>
<organism evidence="1 2">
    <name type="scientific">Deinococcus detaillensis</name>
    <dbReference type="NCBI Taxonomy" id="2592048"/>
    <lineage>
        <taxon>Bacteria</taxon>
        <taxon>Thermotogati</taxon>
        <taxon>Deinococcota</taxon>
        <taxon>Deinococci</taxon>
        <taxon>Deinococcales</taxon>
        <taxon>Deinococcaceae</taxon>
        <taxon>Deinococcus</taxon>
    </lineage>
</organism>
<evidence type="ECO:0000313" key="2">
    <source>
        <dbReference type="Proteomes" id="UP000316092"/>
    </source>
</evidence>
<reference evidence="1 2" key="1">
    <citation type="submission" date="2019-07" db="EMBL/GenBank/DDBJ databases">
        <title>Deinococcus detaillus sp. nov., isolated from humus soil in Antarctica.</title>
        <authorList>
            <person name="Zhang K."/>
        </authorList>
    </citation>
    <scope>NUCLEOTIDE SEQUENCE [LARGE SCALE GENOMIC DNA]</scope>
    <source>
        <strain evidence="1 2">H1</strain>
    </source>
</reference>
<gene>
    <name evidence="1" type="ORF">FNU79_07040</name>
</gene>
<comment type="caution">
    <text evidence="1">The sequence shown here is derived from an EMBL/GenBank/DDBJ whole genome shotgun (WGS) entry which is preliminary data.</text>
</comment>
<dbReference type="RefSeq" id="WP_143720173.1">
    <property type="nucleotide sequence ID" value="NZ_VKDB01000005.1"/>
</dbReference>
<name>A0A553V1M6_9DEIO</name>
<evidence type="ECO:0000313" key="1">
    <source>
        <dbReference type="EMBL" id="TSA86407.1"/>
    </source>
</evidence>
<dbReference type="OrthoDB" id="69889at2"/>
<sequence length="161" mass="16972">MTSSSFRKSALLTATLVLAVGPLSTGHALLDKTRFVAHLGAAYFAFHHWVWAPYRSGQFAAGAAGRTVKLVKGGAALLFAAHELNVAEKVAHNSNSPLLKKMDGELTKLQASFSNIGSDLKQGKFNEADLQSLNDQTQQVSSASAANGQTIRDIAAPIPGL</sequence>
<dbReference type="Proteomes" id="UP000316092">
    <property type="component" value="Unassembled WGS sequence"/>
</dbReference>
<dbReference type="AlphaFoldDB" id="A0A553V1M6"/>